<evidence type="ECO:0000256" key="5">
    <source>
        <dbReference type="SAM" id="MobiDB-lite"/>
    </source>
</evidence>
<dbReference type="AlphaFoldDB" id="A0AAN6EUY3"/>
<dbReference type="SUPFAM" id="SSF51316">
    <property type="entry name" value="Mss4-like"/>
    <property type="match status" value="1"/>
</dbReference>
<evidence type="ECO:0000256" key="1">
    <source>
        <dbReference type="ARBA" id="ARBA00005495"/>
    </source>
</evidence>
<reference evidence="7" key="1">
    <citation type="submission" date="2023-01" db="EMBL/GenBank/DDBJ databases">
        <title>Exophiala dermititidis isolated from Cystic Fibrosis Patient.</title>
        <authorList>
            <person name="Kurbessoian T."/>
            <person name="Crocker A."/>
            <person name="Murante D."/>
            <person name="Hogan D.A."/>
            <person name="Stajich J.E."/>
        </authorList>
    </citation>
    <scope>NUCLEOTIDE SEQUENCE</scope>
    <source>
        <strain evidence="7">Ex8</strain>
    </source>
</reference>
<proteinExistence type="inferred from homology"/>
<evidence type="ECO:0000256" key="2">
    <source>
        <dbReference type="ARBA" id="ARBA00022723"/>
    </source>
</evidence>
<sequence length="206" mass="22426">MAGSSRSHRLLRPQLAEHLNVKMEPEPRDPRGRRSSGPGKRARQNIHRVTYYPAQSDETNQQFRLHPAMPSGSCFCGNIKVEYTGDPAMTALCHCADCRKISGGLYSYNIVVPSSNFTVSDGTPKEISKTADSGKTIINGFCPECGTTLYRYGDSFGGKDGMRIIKAGILDDVGVINSNKPGVELFAPERVKWVASVDGAAQKEAM</sequence>
<dbReference type="Gene3D" id="3.90.1590.10">
    <property type="entry name" value="glutathione-dependent formaldehyde- activating enzyme (gfa)"/>
    <property type="match status" value="1"/>
</dbReference>
<feature type="region of interest" description="Disordered" evidence="5">
    <location>
        <begin position="1"/>
        <end position="45"/>
    </location>
</feature>
<dbReference type="GO" id="GO:0016846">
    <property type="term" value="F:carbon-sulfur lyase activity"/>
    <property type="evidence" value="ECO:0007669"/>
    <property type="project" value="InterPro"/>
</dbReference>
<evidence type="ECO:0000259" key="6">
    <source>
        <dbReference type="PROSITE" id="PS51891"/>
    </source>
</evidence>
<accession>A0AAN6EUY3</accession>
<dbReference type="Pfam" id="PF04828">
    <property type="entry name" value="GFA"/>
    <property type="match status" value="1"/>
</dbReference>
<keyword evidence="4" id="KW-0456">Lyase</keyword>
<feature type="domain" description="CENP-V/GFA" evidence="6">
    <location>
        <begin position="70"/>
        <end position="187"/>
    </location>
</feature>
<dbReference type="GO" id="GO:0046872">
    <property type="term" value="F:metal ion binding"/>
    <property type="evidence" value="ECO:0007669"/>
    <property type="project" value="UniProtKB-KW"/>
</dbReference>
<organism evidence="7 8">
    <name type="scientific">Exophiala dermatitidis</name>
    <name type="common">Black yeast-like fungus</name>
    <name type="synonym">Wangiella dermatitidis</name>
    <dbReference type="NCBI Taxonomy" id="5970"/>
    <lineage>
        <taxon>Eukaryota</taxon>
        <taxon>Fungi</taxon>
        <taxon>Dikarya</taxon>
        <taxon>Ascomycota</taxon>
        <taxon>Pezizomycotina</taxon>
        <taxon>Eurotiomycetes</taxon>
        <taxon>Chaetothyriomycetidae</taxon>
        <taxon>Chaetothyriales</taxon>
        <taxon>Herpotrichiellaceae</taxon>
        <taxon>Exophiala</taxon>
    </lineage>
</organism>
<comment type="similarity">
    <text evidence="1">Belongs to the Gfa family.</text>
</comment>
<dbReference type="EMBL" id="JAJGCB010000007">
    <property type="protein sequence ID" value="KAJ8991733.1"/>
    <property type="molecule type" value="Genomic_DNA"/>
</dbReference>
<feature type="compositionally biased region" description="Basic residues" evidence="5">
    <location>
        <begin position="1"/>
        <end position="11"/>
    </location>
</feature>
<comment type="caution">
    <text evidence="7">The sequence shown here is derived from an EMBL/GenBank/DDBJ whole genome shotgun (WGS) entry which is preliminary data.</text>
</comment>
<evidence type="ECO:0000256" key="4">
    <source>
        <dbReference type="ARBA" id="ARBA00023239"/>
    </source>
</evidence>
<dbReference type="InterPro" id="IPR011057">
    <property type="entry name" value="Mss4-like_sf"/>
</dbReference>
<name>A0AAN6EUY3_EXODE</name>
<dbReference type="Proteomes" id="UP001161757">
    <property type="component" value="Unassembled WGS sequence"/>
</dbReference>
<keyword evidence="3" id="KW-0862">Zinc</keyword>
<keyword evidence="2" id="KW-0479">Metal-binding</keyword>
<evidence type="ECO:0000313" key="8">
    <source>
        <dbReference type="Proteomes" id="UP001161757"/>
    </source>
</evidence>
<dbReference type="PANTHER" id="PTHR33337:SF30">
    <property type="entry name" value="DUF636 DOMAIN PROTEIN (AFU_ORTHOLOGUE AFUA_1G03180)"/>
    <property type="match status" value="1"/>
</dbReference>
<protein>
    <recommendedName>
        <fullName evidence="6">CENP-V/GFA domain-containing protein</fullName>
    </recommendedName>
</protein>
<evidence type="ECO:0000256" key="3">
    <source>
        <dbReference type="ARBA" id="ARBA00022833"/>
    </source>
</evidence>
<evidence type="ECO:0000313" key="7">
    <source>
        <dbReference type="EMBL" id="KAJ8991733.1"/>
    </source>
</evidence>
<dbReference type="PANTHER" id="PTHR33337">
    <property type="entry name" value="GFA DOMAIN-CONTAINING PROTEIN"/>
    <property type="match status" value="1"/>
</dbReference>
<dbReference type="InterPro" id="IPR006913">
    <property type="entry name" value="CENP-V/GFA"/>
</dbReference>
<feature type="compositionally biased region" description="Basic and acidic residues" evidence="5">
    <location>
        <begin position="19"/>
        <end position="32"/>
    </location>
</feature>
<dbReference type="PROSITE" id="PS51891">
    <property type="entry name" value="CENP_V_GFA"/>
    <property type="match status" value="1"/>
</dbReference>
<gene>
    <name evidence="7" type="ORF">HRR80_004354</name>
</gene>